<feature type="transmembrane region" description="Helical" evidence="6">
    <location>
        <begin position="276"/>
        <end position="301"/>
    </location>
</feature>
<evidence type="ECO:0000256" key="5">
    <source>
        <dbReference type="ARBA" id="ARBA00023136"/>
    </source>
</evidence>
<feature type="transmembrane region" description="Helical" evidence="6">
    <location>
        <begin position="203"/>
        <end position="223"/>
    </location>
</feature>
<evidence type="ECO:0000256" key="6">
    <source>
        <dbReference type="SAM" id="Phobius"/>
    </source>
</evidence>
<dbReference type="GO" id="GO:0015658">
    <property type="term" value="F:branched-chain amino acid transmembrane transporter activity"/>
    <property type="evidence" value="ECO:0007669"/>
    <property type="project" value="InterPro"/>
</dbReference>
<feature type="transmembrane region" description="Helical" evidence="6">
    <location>
        <begin position="29"/>
        <end position="50"/>
    </location>
</feature>
<feature type="transmembrane region" description="Helical" evidence="6">
    <location>
        <begin position="152"/>
        <end position="172"/>
    </location>
</feature>
<organism evidence="7 8">
    <name type="scientific">Rhodopseudomonas palustris</name>
    <dbReference type="NCBI Taxonomy" id="1076"/>
    <lineage>
        <taxon>Bacteria</taxon>
        <taxon>Pseudomonadati</taxon>
        <taxon>Pseudomonadota</taxon>
        <taxon>Alphaproteobacteria</taxon>
        <taxon>Hyphomicrobiales</taxon>
        <taxon>Nitrobacteraceae</taxon>
        <taxon>Rhodopseudomonas</taxon>
    </lineage>
</organism>
<proteinExistence type="predicted"/>
<feature type="transmembrane region" description="Helical" evidence="6">
    <location>
        <begin position="252"/>
        <end position="270"/>
    </location>
</feature>
<keyword evidence="5 6" id="KW-0472">Membrane</keyword>
<dbReference type="PANTHER" id="PTHR30482:SF20">
    <property type="entry name" value="HIGH-AFFINITY BRANCHED-CHAIN AMINO ACID TRANSPORT SYSTEM PERMEASE PROTEIN LIVM"/>
    <property type="match status" value="1"/>
</dbReference>
<accession>A0AAX3E2M3</accession>
<evidence type="ECO:0000256" key="3">
    <source>
        <dbReference type="ARBA" id="ARBA00022692"/>
    </source>
</evidence>
<evidence type="ECO:0000256" key="4">
    <source>
        <dbReference type="ARBA" id="ARBA00022989"/>
    </source>
</evidence>
<dbReference type="AlphaFoldDB" id="A0AAX3E2M3"/>
<dbReference type="EMBL" id="CP076676">
    <property type="protein sequence ID" value="UYO41334.1"/>
    <property type="molecule type" value="Genomic_DNA"/>
</dbReference>
<keyword evidence="2" id="KW-1003">Cell membrane</keyword>
<dbReference type="InterPro" id="IPR001851">
    <property type="entry name" value="ABC_transp_permease"/>
</dbReference>
<dbReference type="Pfam" id="PF02653">
    <property type="entry name" value="BPD_transp_2"/>
    <property type="match status" value="1"/>
</dbReference>
<evidence type="ECO:0000256" key="1">
    <source>
        <dbReference type="ARBA" id="ARBA00004651"/>
    </source>
</evidence>
<feature type="transmembrane region" description="Helical" evidence="6">
    <location>
        <begin position="229"/>
        <end position="247"/>
    </location>
</feature>
<dbReference type="InterPro" id="IPR043428">
    <property type="entry name" value="LivM-like"/>
</dbReference>
<dbReference type="GO" id="GO:0005886">
    <property type="term" value="C:plasma membrane"/>
    <property type="evidence" value="ECO:0007669"/>
    <property type="project" value="UniProtKB-SubCell"/>
</dbReference>
<evidence type="ECO:0000313" key="7">
    <source>
        <dbReference type="EMBL" id="UYO41334.1"/>
    </source>
</evidence>
<keyword evidence="4 6" id="KW-1133">Transmembrane helix</keyword>
<dbReference type="PANTHER" id="PTHR30482">
    <property type="entry name" value="HIGH-AFFINITY BRANCHED-CHAIN AMINO ACID TRANSPORT SYSTEM PERMEASE"/>
    <property type="match status" value="1"/>
</dbReference>
<dbReference type="CDD" id="cd06581">
    <property type="entry name" value="TM_PBP1_LivM_like"/>
    <property type="match status" value="1"/>
</dbReference>
<dbReference type="Proteomes" id="UP001163166">
    <property type="component" value="Chromosome"/>
</dbReference>
<feature type="transmembrane region" description="Helical" evidence="6">
    <location>
        <begin position="81"/>
        <end position="105"/>
    </location>
</feature>
<comment type="subcellular location">
    <subcellularLocation>
        <location evidence="1">Cell membrane</location>
        <topology evidence="1">Multi-pass membrane protein</topology>
    </subcellularLocation>
</comment>
<feature type="transmembrane region" description="Helical" evidence="6">
    <location>
        <begin position="112"/>
        <end position="132"/>
    </location>
</feature>
<evidence type="ECO:0000256" key="2">
    <source>
        <dbReference type="ARBA" id="ARBA00022475"/>
    </source>
</evidence>
<evidence type="ECO:0000313" key="8">
    <source>
        <dbReference type="Proteomes" id="UP001163166"/>
    </source>
</evidence>
<protein>
    <submittedName>
        <fullName evidence="7">Branched-chain amino acid ABC transporter permease</fullName>
    </submittedName>
</protein>
<feature type="transmembrane region" description="Helical" evidence="6">
    <location>
        <begin position="57"/>
        <end position="75"/>
    </location>
</feature>
<name>A0AAX3E2M3_RHOPL</name>
<keyword evidence="3 6" id="KW-0812">Transmembrane</keyword>
<sequence length="307" mass="31908">MGFFTSRLFWIALLVVAVASTLPLYVSGYILGLLTVAFYFGVFAMAWDLLFGFAGEVNFGPTFLIGVGAYTAGIINNQYGVSPYFCIFIGAMASVVAGFILALPALRVRGPYFGLTTLVAVLMLQNFIVVFADLTGGEIGLTIPDVITINAGANYWIALGFMTGSGAILYGLSQSPIGLVLQASGQDPVQAGALGFNIVKHKLFAFVVSAFFSGLSGALLVFYFGTASVGTVVDVAVGVNVIVAAVLGGRRTVIGAALGAVFLIVAGEFLRPTGELATFIVSAIALLVVLFFPGGFLGAAMSREART</sequence>
<dbReference type="RefSeq" id="WP_264076093.1">
    <property type="nucleotide sequence ID" value="NZ_CP076676.1"/>
</dbReference>
<reference evidence="7" key="1">
    <citation type="journal article" date="2022" name="Biol. Control">
        <title>In silico genomic analysis of Rhodopseudomonas palustris strains revealed potential biocontrol agents and crop yield enhancers.</title>
        <authorList>
            <person name="Surachat K."/>
            <person name="Kantachote D."/>
            <person name="Deachamag P."/>
            <person name="Wonglapsuwan M."/>
        </authorList>
    </citation>
    <scope>NUCLEOTIDE SEQUENCE</scope>
    <source>
        <strain evidence="7">TLS06</strain>
    </source>
</reference>
<gene>
    <name evidence="7" type="ORF">KQX62_08610</name>
</gene>